<sequence>MIPKLFIVAILILYGVSAYDYERGSVSSPTRCPGLYCGRQELPNGNWSSCGACPRGYRRDETSRCRLCNDSPQFYDWMYLSFMALVALVMHWFCIDTAAMRRSFCKEILILHMSALLEISAASVLTLLLVEPRGEFAIRSCKAEHLSDWYTLFHNPNPNYDETLHCTQEAVFPLYTMVFIFYALSVIIMLLMRPWLAGRFLPKHGKMSIYAALYFFPILALIQAVFGGLIYYSFPYIVIILSVLSNAAHFAFKLDQTMKSLIKTTFCDVRNVVILLGHWALHAYGIIAITQLQRPVFHASLIALVPLPAAFYILTARFTDPRKLHID</sequence>
<feature type="signal peptide" evidence="2">
    <location>
        <begin position="1"/>
        <end position="18"/>
    </location>
</feature>
<feature type="transmembrane region" description="Helical" evidence="1">
    <location>
        <begin position="296"/>
        <end position="314"/>
    </location>
</feature>
<evidence type="ECO:0000256" key="2">
    <source>
        <dbReference type="SAM" id="SignalP"/>
    </source>
</evidence>
<reference evidence="3" key="1">
    <citation type="submission" date="2013-04" db="EMBL/GenBank/DDBJ databases">
        <authorList>
            <person name="Qu J."/>
            <person name="Murali S.C."/>
            <person name="Bandaranaike D."/>
            <person name="Bellair M."/>
            <person name="Blankenburg K."/>
            <person name="Chao H."/>
            <person name="Dinh H."/>
            <person name="Doddapaneni H."/>
            <person name="Downs B."/>
            <person name="Dugan-Rocha S."/>
            <person name="Elkadiri S."/>
            <person name="Gnanaolivu R.D."/>
            <person name="Hernandez B."/>
            <person name="Javaid M."/>
            <person name="Jayaseelan J.C."/>
            <person name="Lee S."/>
            <person name="Li M."/>
            <person name="Ming W."/>
            <person name="Munidasa M."/>
            <person name="Muniz J."/>
            <person name="Nguyen L."/>
            <person name="Ongeri F."/>
            <person name="Osuji N."/>
            <person name="Pu L.-L."/>
            <person name="Puazo M."/>
            <person name="Qu C."/>
            <person name="Quiroz J."/>
            <person name="Raj R."/>
            <person name="Weissenberger G."/>
            <person name="Xin Y."/>
            <person name="Zou X."/>
            <person name="Han Y."/>
            <person name="Richards S."/>
            <person name="Worley K."/>
            <person name="Muzny D."/>
            <person name="Gibbs R."/>
        </authorList>
    </citation>
    <scope>NUCLEOTIDE SEQUENCE</scope>
    <source>
        <strain evidence="3">Sampled in the wild</strain>
    </source>
</reference>
<evidence type="ECO:0008006" key="5">
    <source>
        <dbReference type="Google" id="ProtNLM"/>
    </source>
</evidence>
<feature type="transmembrane region" description="Helical" evidence="1">
    <location>
        <begin position="77"/>
        <end position="95"/>
    </location>
</feature>
<dbReference type="PANTHER" id="PTHR12740:SF4">
    <property type="entry name" value="JNK1_MAPK8-ASSOCIATED MEMBRANE PROTEIN"/>
    <property type="match status" value="1"/>
</dbReference>
<comment type="caution">
    <text evidence="3">The sequence shown here is derived from an EMBL/GenBank/DDBJ whole genome shotgun (WGS) entry which is preliminary data.</text>
</comment>
<gene>
    <name evidence="3" type="ORF">J437_LFUL009312</name>
</gene>
<reference evidence="3" key="2">
    <citation type="submission" date="2017-10" db="EMBL/GenBank/DDBJ databases">
        <title>Ladona fulva Genome sequencing and assembly.</title>
        <authorList>
            <person name="Murali S."/>
            <person name="Richards S."/>
            <person name="Bandaranaike D."/>
            <person name="Bellair M."/>
            <person name="Blankenburg K."/>
            <person name="Chao H."/>
            <person name="Dinh H."/>
            <person name="Doddapaneni H."/>
            <person name="Dugan-Rocha S."/>
            <person name="Elkadiri S."/>
            <person name="Gnanaolivu R."/>
            <person name="Hernandez B."/>
            <person name="Skinner E."/>
            <person name="Javaid M."/>
            <person name="Lee S."/>
            <person name="Li M."/>
            <person name="Ming W."/>
            <person name="Munidasa M."/>
            <person name="Muniz J."/>
            <person name="Nguyen L."/>
            <person name="Hughes D."/>
            <person name="Osuji N."/>
            <person name="Pu L.-L."/>
            <person name="Puazo M."/>
            <person name="Qu C."/>
            <person name="Quiroz J."/>
            <person name="Raj R."/>
            <person name="Weissenberger G."/>
            <person name="Xin Y."/>
            <person name="Zou X."/>
            <person name="Han Y."/>
            <person name="Worley K."/>
            <person name="Muzny D."/>
            <person name="Gibbs R."/>
        </authorList>
    </citation>
    <scope>NUCLEOTIDE SEQUENCE</scope>
    <source>
        <strain evidence="3">Sampled in the wild</strain>
    </source>
</reference>
<dbReference type="PANTHER" id="PTHR12740">
    <property type="entry name" value="JNK1/MAPK8-ASSOCIATED MEMBRANE PROTEIN"/>
    <property type="match status" value="1"/>
</dbReference>
<feature type="transmembrane region" description="Helical" evidence="1">
    <location>
        <begin position="174"/>
        <end position="196"/>
    </location>
</feature>
<dbReference type="Pfam" id="PF05571">
    <property type="entry name" value="JAMP"/>
    <property type="match status" value="1"/>
</dbReference>
<keyword evidence="4" id="KW-1185">Reference proteome</keyword>
<feature type="transmembrane region" description="Helical" evidence="1">
    <location>
        <begin position="272"/>
        <end position="290"/>
    </location>
</feature>
<dbReference type="GO" id="GO:0006986">
    <property type="term" value="P:response to unfolded protein"/>
    <property type="evidence" value="ECO:0007669"/>
    <property type="project" value="InterPro"/>
</dbReference>
<dbReference type="GO" id="GO:0031625">
    <property type="term" value="F:ubiquitin protein ligase binding"/>
    <property type="evidence" value="ECO:0007669"/>
    <property type="project" value="TreeGrafter"/>
</dbReference>
<dbReference type="GO" id="GO:0036503">
    <property type="term" value="P:ERAD pathway"/>
    <property type="evidence" value="ECO:0007669"/>
    <property type="project" value="TreeGrafter"/>
</dbReference>
<proteinExistence type="predicted"/>
<feature type="transmembrane region" description="Helical" evidence="1">
    <location>
        <begin position="208"/>
        <end position="226"/>
    </location>
</feature>
<dbReference type="GO" id="GO:0016020">
    <property type="term" value="C:membrane"/>
    <property type="evidence" value="ECO:0007669"/>
    <property type="project" value="InterPro"/>
</dbReference>
<protein>
    <recommendedName>
        <fullName evidence="5">JNK1/MAPK8-associated membrane protein</fullName>
    </recommendedName>
</protein>
<accession>A0A8K0P0K7</accession>
<name>A0A8K0P0K7_LADFU</name>
<dbReference type="EMBL" id="KZ308378">
    <property type="protein sequence ID" value="KAG8228607.1"/>
    <property type="molecule type" value="Genomic_DNA"/>
</dbReference>
<keyword evidence="1" id="KW-0472">Membrane</keyword>
<feature type="transmembrane region" description="Helical" evidence="1">
    <location>
        <begin position="232"/>
        <end position="252"/>
    </location>
</feature>
<dbReference type="OrthoDB" id="5920264at2759"/>
<dbReference type="Proteomes" id="UP000792457">
    <property type="component" value="Unassembled WGS sequence"/>
</dbReference>
<feature type="chain" id="PRO_5035472833" description="JNK1/MAPK8-associated membrane protein" evidence="2">
    <location>
        <begin position="19"/>
        <end position="327"/>
    </location>
</feature>
<organism evidence="3 4">
    <name type="scientific">Ladona fulva</name>
    <name type="common">Scarce chaser dragonfly</name>
    <name type="synonym">Libellula fulva</name>
    <dbReference type="NCBI Taxonomy" id="123851"/>
    <lineage>
        <taxon>Eukaryota</taxon>
        <taxon>Metazoa</taxon>
        <taxon>Ecdysozoa</taxon>
        <taxon>Arthropoda</taxon>
        <taxon>Hexapoda</taxon>
        <taxon>Insecta</taxon>
        <taxon>Pterygota</taxon>
        <taxon>Palaeoptera</taxon>
        <taxon>Odonata</taxon>
        <taxon>Epiprocta</taxon>
        <taxon>Anisoptera</taxon>
        <taxon>Libelluloidea</taxon>
        <taxon>Libellulidae</taxon>
        <taxon>Ladona</taxon>
    </lineage>
</organism>
<evidence type="ECO:0000313" key="3">
    <source>
        <dbReference type="EMBL" id="KAG8228607.1"/>
    </source>
</evidence>
<evidence type="ECO:0000313" key="4">
    <source>
        <dbReference type="Proteomes" id="UP000792457"/>
    </source>
</evidence>
<feature type="transmembrane region" description="Helical" evidence="1">
    <location>
        <begin position="107"/>
        <end position="130"/>
    </location>
</feature>
<keyword evidence="1" id="KW-0812">Transmembrane</keyword>
<dbReference type="InterPro" id="IPR008485">
    <property type="entry name" value="JAMP"/>
</dbReference>
<keyword evidence="1" id="KW-1133">Transmembrane helix</keyword>
<keyword evidence="2" id="KW-0732">Signal</keyword>
<dbReference type="AlphaFoldDB" id="A0A8K0P0K7"/>
<evidence type="ECO:0000256" key="1">
    <source>
        <dbReference type="SAM" id="Phobius"/>
    </source>
</evidence>